<feature type="transmembrane region" description="Helical" evidence="1">
    <location>
        <begin position="39"/>
        <end position="56"/>
    </location>
</feature>
<sequence>MNSKVNVGRADQVARIVIGVILLGFAFFCPWAASFGAIVTWPSAIIGAVLFITGLTRRCPAYDAAGTGTND</sequence>
<gene>
    <name evidence="3" type="ORF">GCM10011363_41190</name>
</gene>
<keyword evidence="4" id="KW-1185">Reference proteome</keyword>
<keyword evidence="1" id="KW-0812">Transmembrane</keyword>
<protein>
    <recommendedName>
        <fullName evidence="2">Inner membrane protein YgaP-like transmembrane domain-containing protein</fullName>
    </recommendedName>
</protein>
<keyword evidence="1" id="KW-1133">Transmembrane helix</keyword>
<feature type="transmembrane region" description="Helical" evidence="1">
    <location>
        <begin position="12"/>
        <end position="33"/>
    </location>
</feature>
<feature type="domain" description="Inner membrane protein YgaP-like transmembrane" evidence="2">
    <location>
        <begin position="4"/>
        <end position="69"/>
    </location>
</feature>
<dbReference type="Pfam" id="PF11127">
    <property type="entry name" value="YgaP-like_TM"/>
    <property type="match status" value="1"/>
</dbReference>
<organism evidence="3 4">
    <name type="scientific">Marivita lacus</name>
    <dbReference type="NCBI Taxonomy" id="1323742"/>
    <lineage>
        <taxon>Bacteria</taxon>
        <taxon>Pseudomonadati</taxon>
        <taxon>Pseudomonadota</taxon>
        <taxon>Alphaproteobacteria</taxon>
        <taxon>Rhodobacterales</taxon>
        <taxon>Roseobacteraceae</taxon>
        <taxon>Marivita</taxon>
    </lineage>
</organism>
<name>A0ABQ1L6E0_9RHOB</name>
<dbReference type="EMBL" id="BMFC01000017">
    <property type="protein sequence ID" value="GGC20290.1"/>
    <property type="molecule type" value="Genomic_DNA"/>
</dbReference>
<dbReference type="InterPro" id="IPR021309">
    <property type="entry name" value="YgaP-like_TM"/>
</dbReference>
<evidence type="ECO:0000313" key="4">
    <source>
        <dbReference type="Proteomes" id="UP000645462"/>
    </source>
</evidence>
<reference evidence="4" key="1">
    <citation type="journal article" date="2019" name="Int. J. Syst. Evol. Microbiol.">
        <title>The Global Catalogue of Microorganisms (GCM) 10K type strain sequencing project: providing services to taxonomists for standard genome sequencing and annotation.</title>
        <authorList>
            <consortium name="The Broad Institute Genomics Platform"/>
            <consortium name="The Broad Institute Genome Sequencing Center for Infectious Disease"/>
            <person name="Wu L."/>
            <person name="Ma J."/>
        </authorList>
    </citation>
    <scope>NUCLEOTIDE SEQUENCE [LARGE SCALE GENOMIC DNA]</scope>
    <source>
        <strain evidence="4">CGMCC 1.12478</strain>
    </source>
</reference>
<dbReference type="Proteomes" id="UP000645462">
    <property type="component" value="Unassembled WGS sequence"/>
</dbReference>
<proteinExistence type="predicted"/>
<evidence type="ECO:0000256" key="1">
    <source>
        <dbReference type="SAM" id="Phobius"/>
    </source>
</evidence>
<keyword evidence="1" id="KW-0472">Membrane</keyword>
<dbReference type="RefSeq" id="WP_188483978.1">
    <property type="nucleotide sequence ID" value="NZ_BMFC01000017.1"/>
</dbReference>
<accession>A0ABQ1L6E0</accession>
<evidence type="ECO:0000313" key="3">
    <source>
        <dbReference type="EMBL" id="GGC20290.1"/>
    </source>
</evidence>
<comment type="caution">
    <text evidence="3">The sequence shown here is derived from an EMBL/GenBank/DDBJ whole genome shotgun (WGS) entry which is preliminary data.</text>
</comment>
<evidence type="ECO:0000259" key="2">
    <source>
        <dbReference type="Pfam" id="PF11127"/>
    </source>
</evidence>